<evidence type="ECO:0000256" key="5">
    <source>
        <dbReference type="ARBA" id="ARBA00023027"/>
    </source>
</evidence>
<evidence type="ECO:0000259" key="8">
    <source>
        <dbReference type="Pfam" id="PF16363"/>
    </source>
</evidence>
<proteinExistence type="inferred from homology"/>
<dbReference type="InterPro" id="IPR005888">
    <property type="entry name" value="dTDP_Gluc_deHydtase"/>
</dbReference>
<dbReference type="RefSeq" id="WP_130610326.1">
    <property type="nucleotide sequence ID" value="NZ_AP019368.1"/>
</dbReference>
<dbReference type="Gene3D" id="3.40.50.720">
    <property type="entry name" value="NAD(P)-binding Rossmann-like Domain"/>
    <property type="match status" value="1"/>
</dbReference>
<dbReference type="AlphaFoldDB" id="A0A4P2VNW8"/>
<dbReference type="Proteomes" id="UP000291236">
    <property type="component" value="Chromosome"/>
</dbReference>
<evidence type="ECO:0000256" key="2">
    <source>
        <dbReference type="ARBA" id="ARBA00001911"/>
    </source>
</evidence>
<dbReference type="PROSITE" id="PS51257">
    <property type="entry name" value="PROKAR_LIPOPROTEIN"/>
    <property type="match status" value="1"/>
</dbReference>
<dbReference type="FunFam" id="3.40.50.720:FF:000304">
    <property type="entry name" value="UDP-glucose 4,6-dehydratase"/>
    <property type="match status" value="1"/>
</dbReference>
<reference evidence="9 10" key="1">
    <citation type="submission" date="2018-12" db="EMBL/GenBank/DDBJ databases">
        <title>Rubrispira sanarue gen. nov., sp., nov., a member of the order Silvanigrellales, isolated from a brackish lake in Hamamatsu Japan.</title>
        <authorList>
            <person name="Maejima Y."/>
            <person name="Iino T."/>
            <person name="Muraguchi Y."/>
            <person name="Fukuda K."/>
            <person name="Nojiri H."/>
            <person name="Ohkuma M."/>
            <person name="Moriuchi R."/>
            <person name="Dohra H."/>
            <person name="Kimbara K."/>
            <person name="Shintani M."/>
        </authorList>
    </citation>
    <scope>NUCLEOTIDE SEQUENCE [LARGE SCALE GENOMIC DNA]</scope>
    <source>
        <strain evidence="9 10">RF1110005</strain>
    </source>
</reference>
<dbReference type="Pfam" id="PF16363">
    <property type="entry name" value="GDP_Man_Dehyd"/>
    <property type="match status" value="1"/>
</dbReference>
<comment type="cofactor">
    <cofactor evidence="2 7">
        <name>NAD(+)</name>
        <dbReference type="ChEBI" id="CHEBI:57540"/>
    </cofactor>
</comment>
<evidence type="ECO:0000313" key="9">
    <source>
        <dbReference type="EMBL" id="BBH53780.1"/>
    </source>
</evidence>
<comment type="similarity">
    <text evidence="3 7">Belongs to the NAD(P)-dependent epimerase/dehydratase family. dTDP-glucose dehydratase subfamily.</text>
</comment>
<gene>
    <name evidence="9" type="primary">rfbB</name>
    <name evidence="9" type="ORF">JCM31447_22300</name>
</gene>
<keyword evidence="5" id="KW-0520">NAD</keyword>
<sequence length="340" mass="38517">MFKPNSILVTGSAGFIGCNFVKYLLAQNKDINIVSLDKLTYAGSIQNLESLPNAHRHKFIQGDICDNILVDKLLREFNIDTIVHFAAESHVDRSIENPAEFIQTNILGTFNLLENARRFWLQEKMWDSNKCRFHHISTDEVYGTLSENDPSFSEETAYAPNSPYSASKASSDHFVRAYFHTFGLPVTTSNCSNNYGPFQHSEKLIPTVIRSCLANKPIPIYGNGTNIRDWLFVEDHCSAIETILLNGKIGEVYNIGGRSEESNISLVKKICQILDNLRPVGKSYSELISFVTDRPGHDWRYSIDNTKIQNQLSWTPQYNLNTGLEKTIQFYLASGFLSRV</sequence>
<dbReference type="KEGG" id="sbf:JCM31447_22300"/>
<name>A0A4P2VNW8_FLUSA</name>
<accession>A0A4P2VNW8</accession>
<evidence type="ECO:0000256" key="4">
    <source>
        <dbReference type="ARBA" id="ARBA00011990"/>
    </source>
</evidence>
<feature type="domain" description="NAD(P)-binding" evidence="8">
    <location>
        <begin position="8"/>
        <end position="327"/>
    </location>
</feature>
<protein>
    <recommendedName>
        <fullName evidence="4 7">dTDP-glucose 4,6-dehydratase</fullName>
        <ecNumber evidence="4 7">4.2.1.46</ecNumber>
    </recommendedName>
</protein>
<dbReference type="CDD" id="cd05246">
    <property type="entry name" value="dTDP_GD_SDR_e"/>
    <property type="match status" value="1"/>
</dbReference>
<dbReference type="InterPro" id="IPR016040">
    <property type="entry name" value="NAD(P)-bd_dom"/>
</dbReference>
<dbReference type="SUPFAM" id="SSF51735">
    <property type="entry name" value="NAD(P)-binding Rossmann-fold domains"/>
    <property type="match status" value="1"/>
</dbReference>
<comment type="catalytic activity">
    <reaction evidence="1 7">
        <text>dTDP-alpha-D-glucose = dTDP-4-dehydro-6-deoxy-alpha-D-glucose + H2O</text>
        <dbReference type="Rhea" id="RHEA:17221"/>
        <dbReference type="ChEBI" id="CHEBI:15377"/>
        <dbReference type="ChEBI" id="CHEBI:57477"/>
        <dbReference type="ChEBI" id="CHEBI:57649"/>
        <dbReference type="EC" id="4.2.1.46"/>
    </reaction>
</comment>
<dbReference type="Gene3D" id="3.90.25.10">
    <property type="entry name" value="UDP-galactose 4-epimerase, domain 1"/>
    <property type="match status" value="1"/>
</dbReference>
<dbReference type="GO" id="GO:0008460">
    <property type="term" value="F:dTDP-glucose 4,6-dehydratase activity"/>
    <property type="evidence" value="ECO:0007669"/>
    <property type="project" value="UniProtKB-EC"/>
</dbReference>
<evidence type="ECO:0000256" key="3">
    <source>
        <dbReference type="ARBA" id="ARBA00008178"/>
    </source>
</evidence>
<dbReference type="GO" id="GO:0009225">
    <property type="term" value="P:nucleotide-sugar metabolic process"/>
    <property type="evidence" value="ECO:0007669"/>
    <property type="project" value="InterPro"/>
</dbReference>
<evidence type="ECO:0000256" key="7">
    <source>
        <dbReference type="RuleBase" id="RU004473"/>
    </source>
</evidence>
<evidence type="ECO:0000313" key="10">
    <source>
        <dbReference type="Proteomes" id="UP000291236"/>
    </source>
</evidence>
<dbReference type="EC" id="4.2.1.46" evidence="4 7"/>
<dbReference type="EMBL" id="AP019368">
    <property type="protein sequence ID" value="BBH53780.1"/>
    <property type="molecule type" value="Genomic_DNA"/>
</dbReference>
<dbReference type="NCBIfam" id="TIGR01181">
    <property type="entry name" value="dTDP_gluc_dehyt"/>
    <property type="match status" value="1"/>
</dbReference>
<dbReference type="PANTHER" id="PTHR43000">
    <property type="entry name" value="DTDP-D-GLUCOSE 4,6-DEHYDRATASE-RELATED"/>
    <property type="match status" value="1"/>
</dbReference>
<dbReference type="OrthoDB" id="5296314at2"/>
<keyword evidence="10" id="KW-1185">Reference proteome</keyword>
<evidence type="ECO:0000256" key="1">
    <source>
        <dbReference type="ARBA" id="ARBA00001539"/>
    </source>
</evidence>
<keyword evidence="6 7" id="KW-0456">Lyase</keyword>
<dbReference type="InterPro" id="IPR036291">
    <property type="entry name" value="NAD(P)-bd_dom_sf"/>
</dbReference>
<evidence type="ECO:0000256" key="6">
    <source>
        <dbReference type="ARBA" id="ARBA00023239"/>
    </source>
</evidence>
<organism evidence="9 10">
    <name type="scientific">Fluviispira sanaruensis</name>
    <dbReference type="NCBI Taxonomy" id="2493639"/>
    <lineage>
        <taxon>Bacteria</taxon>
        <taxon>Pseudomonadati</taxon>
        <taxon>Bdellovibrionota</taxon>
        <taxon>Oligoflexia</taxon>
        <taxon>Silvanigrellales</taxon>
        <taxon>Silvanigrellaceae</taxon>
        <taxon>Fluviispira</taxon>
    </lineage>
</organism>